<evidence type="ECO:0000256" key="3">
    <source>
        <dbReference type="ARBA" id="ARBA00022692"/>
    </source>
</evidence>
<evidence type="ECO:0000256" key="5">
    <source>
        <dbReference type="ARBA" id="ARBA00023065"/>
    </source>
</evidence>
<dbReference type="InterPro" id="IPR051143">
    <property type="entry name" value="TrkH_K-transport"/>
</dbReference>
<dbReference type="OrthoDB" id="9999863at2759"/>
<dbReference type="STRING" id="1108050.A0A0B7FW97"/>
<feature type="region of interest" description="Disordered" evidence="7">
    <location>
        <begin position="294"/>
        <end position="332"/>
    </location>
</feature>
<keyword evidence="4 8" id="KW-1133">Transmembrane helix</keyword>
<proteinExistence type="predicted"/>
<keyword evidence="2" id="KW-0813">Transport</keyword>
<dbReference type="GO" id="GO:1990573">
    <property type="term" value="P:potassium ion import across plasma membrane"/>
    <property type="evidence" value="ECO:0007669"/>
    <property type="project" value="TreeGrafter"/>
</dbReference>
<dbReference type="GO" id="GO:0140107">
    <property type="term" value="F:high-affinity potassium ion transmembrane transporter activity"/>
    <property type="evidence" value="ECO:0007669"/>
    <property type="project" value="TreeGrafter"/>
</dbReference>
<evidence type="ECO:0000256" key="6">
    <source>
        <dbReference type="ARBA" id="ARBA00023136"/>
    </source>
</evidence>
<dbReference type="AlphaFoldDB" id="A0A0B7FW97"/>
<dbReference type="PANTHER" id="PTHR31064">
    <property type="entry name" value="POTASSIUM TRANSPORT PROTEIN DDB_G0292412-RELATED"/>
    <property type="match status" value="1"/>
</dbReference>
<evidence type="ECO:0000256" key="8">
    <source>
        <dbReference type="SAM" id="Phobius"/>
    </source>
</evidence>
<keyword evidence="5" id="KW-0406">Ion transport</keyword>
<sequence>MIIITFFMILAGNTAFPICLRFFIWLLSKVVGKRSHETLSFLLDHPRRCFIYLFPSHQTWFLLIVLVTMVITDWVSFMVLDIGNEVFEAIPVGTRIAIGLLQAGAVRAAGFATISLSALAPAVKVLYVTMMYVAVYPIALSVRATNVYEEQSLGVYLDGEGDEEEPNGPSSVSAWGSYLAWHARRQLSFDMWWLAVALWLLCIIERGEIMNPESEHWFDIFTIIFELVSAYGTVGLSLGLPTANYSFSGALRPLSKLVICLVMLRGRHRGLPHAIDRAVVLPWELMGRQGQNRSYSGLDTLGNRQSMAGEPGSSLEGHSTSRAPTATHGGVDLKHRTNTILSPVHEVLTPVTSVTGTPRATFSALGPGEN</sequence>
<feature type="transmembrane region" description="Helical" evidence="8">
    <location>
        <begin position="92"/>
        <end position="113"/>
    </location>
</feature>
<keyword evidence="3 8" id="KW-0812">Transmembrane</keyword>
<evidence type="ECO:0000256" key="7">
    <source>
        <dbReference type="SAM" id="MobiDB-lite"/>
    </source>
</evidence>
<feature type="transmembrane region" description="Helical" evidence="8">
    <location>
        <begin position="216"/>
        <end position="239"/>
    </location>
</feature>
<organism evidence="9 10">
    <name type="scientific">Thanatephorus cucumeris (strain AG1-IB / isolate 7/3/14)</name>
    <name type="common">Lettuce bottom rot fungus</name>
    <name type="synonym">Rhizoctonia solani</name>
    <dbReference type="NCBI Taxonomy" id="1108050"/>
    <lineage>
        <taxon>Eukaryota</taxon>
        <taxon>Fungi</taxon>
        <taxon>Dikarya</taxon>
        <taxon>Basidiomycota</taxon>
        <taxon>Agaricomycotina</taxon>
        <taxon>Agaricomycetes</taxon>
        <taxon>Cantharellales</taxon>
        <taxon>Ceratobasidiaceae</taxon>
        <taxon>Rhizoctonia</taxon>
        <taxon>Rhizoctonia solani AG-1</taxon>
    </lineage>
</organism>
<keyword evidence="6 8" id="KW-0472">Membrane</keyword>
<keyword evidence="10" id="KW-1185">Reference proteome</keyword>
<feature type="transmembrane region" description="Helical" evidence="8">
    <location>
        <begin position="125"/>
        <end position="144"/>
    </location>
</feature>
<dbReference type="EMBL" id="LN679587">
    <property type="protein sequence ID" value="CEL60513.1"/>
    <property type="molecule type" value="Genomic_DNA"/>
</dbReference>
<evidence type="ECO:0000313" key="9">
    <source>
        <dbReference type="EMBL" id="CEL60513.1"/>
    </source>
</evidence>
<dbReference type="GO" id="GO:0030007">
    <property type="term" value="P:intracellular potassium ion homeostasis"/>
    <property type="evidence" value="ECO:0007669"/>
    <property type="project" value="TreeGrafter"/>
</dbReference>
<evidence type="ECO:0000313" key="10">
    <source>
        <dbReference type="Proteomes" id="UP000059188"/>
    </source>
</evidence>
<evidence type="ECO:0000256" key="4">
    <source>
        <dbReference type="ARBA" id="ARBA00022989"/>
    </source>
</evidence>
<feature type="transmembrane region" description="Helical" evidence="8">
    <location>
        <begin position="187"/>
        <end position="204"/>
    </location>
</feature>
<dbReference type="GO" id="GO:0005886">
    <property type="term" value="C:plasma membrane"/>
    <property type="evidence" value="ECO:0007669"/>
    <property type="project" value="TreeGrafter"/>
</dbReference>
<feature type="transmembrane region" description="Helical" evidence="8">
    <location>
        <begin position="6"/>
        <end position="28"/>
    </location>
</feature>
<dbReference type="PANTHER" id="PTHR31064:SF30">
    <property type="entry name" value="HIGH-AFFINITY POTASSIUM TRANSPORT PROTEIN-RELATED"/>
    <property type="match status" value="1"/>
</dbReference>
<name>A0A0B7FW97_THACB</name>
<dbReference type="Pfam" id="PF02386">
    <property type="entry name" value="TrkH"/>
    <property type="match status" value="1"/>
</dbReference>
<dbReference type="InterPro" id="IPR003445">
    <property type="entry name" value="Cat_transpt"/>
</dbReference>
<gene>
    <name evidence="9" type="ORF">RSOLAG1IB_12374</name>
</gene>
<accession>A0A0B7FW97</accession>
<evidence type="ECO:0000256" key="1">
    <source>
        <dbReference type="ARBA" id="ARBA00004141"/>
    </source>
</evidence>
<dbReference type="Proteomes" id="UP000059188">
    <property type="component" value="Unassembled WGS sequence"/>
</dbReference>
<feature type="compositionally biased region" description="Polar residues" evidence="7">
    <location>
        <begin position="294"/>
        <end position="306"/>
    </location>
</feature>
<comment type="subcellular location">
    <subcellularLocation>
        <location evidence="1">Membrane</location>
        <topology evidence="1">Multi-pass membrane protein</topology>
    </subcellularLocation>
</comment>
<protein>
    <submittedName>
        <fullName evidence="9">High-affinity potassium transport protein</fullName>
    </submittedName>
</protein>
<feature type="transmembrane region" description="Helical" evidence="8">
    <location>
        <begin position="49"/>
        <end position="72"/>
    </location>
</feature>
<reference evidence="9 10" key="1">
    <citation type="submission" date="2014-11" db="EMBL/GenBank/DDBJ databases">
        <authorList>
            <person name="Wibberg Daniel"/>
        </authorList>
    </citation>
    <scope>NUCLEOTIDE SEQUENCE [LARGE SCALE GENOMIC DNA]</scope>
    <source>
        <strain evidence="9">Rhizoctonia solani AG1-IB 7/3/14</strain>
    </source>
</reference>
<evidence type="ECO:0000256" key="2">
    <source>
        <dbReference type="ARBA" id="ARBA00022448"/>
    </source>
</evidence>